<reference evidence="2" key="1">
    <citation type="submission" date="2021-03" db="EMBL/GenBank/DDBJ databases">
        <authorList>
            <person name="Kim M.K."/>
        </authorList>
    </citation>
    <scope>NUCLEOTIDE SEQUENCE</scope>
    <source>
        <strain evidence="2">BT186</strain>
    </source>
</reference>
<protein>
    <submittedName>
        <fullName evidence="2">Uncharacterized protein</fullName>
    </submittedName>
</protein>
<keyword evidence="1" id="KW-1133">Transmembrane helix</keyword>
<feature type="transmembrane region" description="Helical" evidence="1">
    <location>
        <begin position="40"/>
        <end position="62"/>
    </location>
</feature>
<feature type="transmembrane region" description="Helical" evidence="1">
    <location>
        <begin position="149"/>
        <end position="171"/>
    </location>
</feature>
<evidence type="ECO:0000256" key="1">
    <source>
        <dbReference type="SAM" id="Phobius"/>
    </source>
</evidence>
<accession>A0A939EVR1</accession>
<keyword evidence="1" id="KW-0472">Membrane</keyword>
<gene>
    <name evidence="2" type="ORF">J0X19_09090</name>
</gene>
<evidence type="ECO:0000313" key="2">
    <source>
        <dbReference type="EMBL" id="MBO0358096.1"/>
    </source>
</evidence>
<name>A0A939EVR1_9BACT</name>
<sequence>MSFLLRLKPWQLFSLTFGLPLLFSLCGNMALFMKPPQMPIFIGCFIASVALFTTGLFCWLWALGTQLPTLLPKSMLAASTKLKIGLVLPSFYIIAVLALFAAGVSKGFSISPAILLFILPLHMLSMAGIFYSLYFVAKTLKSVELQRPASLSDCLGEFFLLWFFPVGIWLIQPRINRLFAPSRAS</sequence>
<comment type="caution">
    <text evidence="2">The sequence shown here is derived from an EMBL/GenBank/DDBJ whole genome shotgun (WGS) entry which is preliminary data.</text>
</comment>
<dbReference type="AlphaFoldDB" id="A0A939EVR1"/>
<dbReference type="RefSeq" id="WP_206984021.1">
    <property type="nucleotide sequence ID" value="NZ_JAFLQZ010000004.1"/>
</dbReference>
<feature type="transmembrane region" description="Helical" evidence="1">
    <location>
        <begin position="12"/>
        <end position="33"/>
    </location>
</feature>
<proteinExistence type="predicted"/>
<organism evidence="2 3">
    <name type="scientific">Hymenobacter telluris</name>
    <dbReference type="NCBI Taxonomy" id="2816474"/>
    <lineage>
        <taxon>Bacteria</taxon>
        <taxon>Pseudomonadati</taxon>
        <taxon>Bacteroidota</taxon>
        <taxon>Cytophagia</taxon>
        <taxon>Cytophagales</taxon>
        <taxon>Hymenobacteraceae</taxon>
        <taxon>Hymenobacter</taxon>
    </lineage>
</organism>
<feature type="transmembrane region" description="Helical" evidence="1">
    <location>
        <begin position="82"/>
        <end position="102"/>
    </location>
</feature>
<keyword evidence="1" id="KW-0812">Transmembrane</keyword>
<dbReference type="EMBL" id="JAFLQZ010000004">
    <property type="protein sequence ID" value="MBO0358096.1"/>
    <property type="molecule type" value="Genomic_DNA"/>
</dbReference>
<keyword evidence="3" id="KW-1185">Reference proteome</keyword>
<evidence type="ECO:0000313" key="3">
    <source>
        <dbReference type="Proteomes" id="UP000664144"/>
    </source>
</evidence>
<feature type="transmembrane region" description="Helical" evidence="1">
    <location>
        <begin position="114"/>
        <end position="137"/>
    </location>
</feature>
<dbReference type="Proteomes" id="UP000664144">
    <property type="component" value="Unassembled WGS sequence"/>
</dbReference>